<feature type="transmembrane region" description="Helical" evidence="1">
    <location>
        <begin position="52"/>
        <end position="72"/>
    </location>
</feature>
<keyword evidence="1" id="KW-0812">Transmembrane</keyword>
<accession>A0AA39LSS8</accession>
<proteinExistence type="predicted"/>
<comment type="caution">
    <text evidence="2">The sequence shown here is derived from an EMBL/GenBank/DDBJ whole genome shotgun (WGS) entry which is preliminary data.</text>
</comment>
<evidence type="ECO:0000256" key="1">
    <source>
        <dbReference type="SAM" id="Phobius"/>
    </source>
</evidence>
<keyword evidence="3" id="KW-1185">Reference proteome</keyword>
<gene>
    <name evidence="2" type="ORF">QR680_003891</name>
</gene>
<dbReference type="EMBL" id="JAUCMV010000003">
    <property type="protein sequence ID" value="KAK0408332.1"/>
    <property type="molecule type" value="Genomic_DNA"/>
</dbReference>
<feature type="transmembrane region" description="Helical" evidence="1">
    <location>
        <begin position="117"/>
        <end position="141"/>
    </location>
</feature>
<dbReference type="Proteomes" id="UP001175271">
    <property type="component" value="Unassembled WGS sequence"/>
</dbReference>
<feature type="transmembrane region" description="Helical" evidence="1">
    <location>
        <begin position="153"/>
        <end position="174"/>
    </location>
</feature>
<reference evidence="2" key="1">
    <citation type="submission" date="2023-06" db="EMBL/GenBank/DDBJ databases">
        <title>Genomic analysis of the entomopathogenic nematode Steinernema hermaphroditum.</title>
        <authorList>
            <person name="Schwarz E.M."/>
            <person name="Heppert J.K."/>
            <person name="Baniya A."/>
            <person name="Schwartz H.T."/>
            <person name="Tan C.-H."/>
            <person name="Antoshechkin I."/>
            <person name="Sternberg P.W."/>
            <person name="Goodrich-Blair H."/>
            <person name="Dillman A.R."/>
        </authorList>
    </citation>
    <scope>NUCLEOTIDE SEQUENCE</scope>
    <source>
        <strain evidence="2">PS9179</strain>
        <tissue evidence="2">Whole animal</tissue>
    </source>
</reference>
<organism evidence="2 3">
    <name type="scientific">Steinernema hermaphroditum</name>
    <dbReference type="NCBI Taxonomy" id="289476"/>
    <lineage>
        <taxon>Eukaryota</taxon>
        <taxon>Metazoa</taxon>
        <taxon>Ecdysozoa</taxon>
        <taxon>Nematoda</taxon>
        <taxon>Chromadorea</taxon>
        <taxon>Rhabditida</taxon>
        <taxon>Tylenchina</taxon>
        <taxon>Panagrolaimomorpha</taxon>
        <taxon>Strongyloidoidea</taxon>
        <taxon>Steinernematidae</taxon>
        <taxon>Steinernema</taxon>
    </lineage>
</organism>
<evidence type="ECO:0000313" key="3">
    <source>
        <dbReference type="Proteomes" id="UP001175271"/>
    </source>
</evidence>
<keyword evidence="1" id="KW-1133">Transmembrane helix</keyword>
<dbReference type="AlphaFoldDB" id="A0AA39LSS8"/>
<sequence length="501" mass="56711">MRHRVDLRCTKIPIKSDLDGFRVRSASLSTTQITTMPQIPLIKIATVEGYKVYGGVWVILLILAFVSGIYTYTFPTTSCVPLNSPHNVSETIDLLSYEWAEEEKSVRNARIVVESKLLPVIFGMAAFVAFLPEFILFWLWLTWNAVEYWEFCFLRFLAAVLNLLMPIIIAISLAQHFKFADFPTELLLPVAANITYLLKSGVQEYECILNANKINNSAIFYVISIQSVYGLWCLFLAFSAYMLMRVIDVPRSRRSIVARFLHWITNLDLAVQGGSCNLTSDRPISAALPGSHIMERVPPYFLPRLLFRYASSEMHLSSLLNRSAGETTTPGPSERRSQLIMAEHRIEYQLGNGDTAVALAGFADDLSPGRLKASKTIRGSPKVILTVAFPSETYYKKQLHFHRESSHGPGSLGGLALASKKLGLNVKAEHITATSTIATQNTRKRITWLWWWRGHMRTCQWMSRLWRIEAARLSPNTNGTCQIWNLFWIAARSHTRSRASK</sequence>
<feature type="transmembrane region" description="Helical" evidence="1">
    <location>
        <begin position="218"/>
        <end position="244"/>
    </location>
</feature>
<keyword evidence="1" id="KW-0472">Membrane</keyword>
<evidence type="ECO:0000313" key="2">
    <source>
        <dbReference type="EMBL" id="KAK0408332.1"/>
    </source>
</evidence>
<name>A0AA39LSS8_9BILA</name>
<protein>
    <submittedName>
        <fullName evidence="2">Uncharacterized protein</fullName>
    </submittedName>
</protein>